<dbReference type="KEGG" id="wna:KA717_24600"/>
<protein>
    <submittedName>
        <fullName evidence="1">Uncharacterized protein</fullName>
    </submittedName>
</protein>
<gene>
    <name evidence="1" type="ORF">KA717_24600</name>
</gene>
<evidence type="ECO:0000313" key="1">
    <source>
        <dbReference type="EMBL" id="UXE59109.1"/>
    </source>
</evidence>
<proteinExistence type="predicted"/>
<reference evidence="1" key="1">
    <citation type="submission" date="2021-04" db="EMBL/GenBank/DDBJ databases">
        <title>Genome sequence of Woronichinia naegeliana from Washington state freshwater lake bloom.</title>
        <authorList>
            <person name="Dreher T.W."/>
        </authorList>
    </citation>
    <scope>NUCLEOTIDE SEQUENCE</scope>
    <source>
        <strain evidence="1">WA131</strain>
    </source>
</reference>
<name>A0A977PU33_9CYAN</name>
<accession>A0A977PU33</accession>
<dbReference type="EMBL" id="CP073041">
    <property type="protein sequence ID" value="UXE59109.1"/>
    <property type="molecule type" value="Genomic_DNA"/>
</dbReference>
<dbReference type="Proteomes" id="UP001065613">
    <property type="component" value="Chromosome"/>
</dbReference>
<dbReference type="AlphaFoldDB" id="A0A977PU33"/>
<organism evidence="1">
    <name type="scientific">Woronichinia naegeliana WA131</name>
    <dbReference type="NCBI Taxonomy" id="2824559"/>
    <lineage>
        <taxon>Bacteria</taxon>
        <taxon>Bacillati</taxon>
        <taxon>Cyanobacteriota</taxon>
        <taxon>Cyanophyceae</taxon>
        <taxon>Synechococcales</taxon>
        <taxon>Coelosphaeriaceae</taxon>
        <taxon>Woronichinia</taxon>
    </lineage>
</organism>
<sequence length="131" mass="15391">MKPLFKHPQDWEQAELLMQPALIRVVDNLGKQLEASEWQGTYQEVSSPYPGHQLCLSRHEQILTLDLWDLCFQVCFLDYHPQPWISENNDHQREFTVTIDSSLFNQEGEVDWNQLDHKTQAIVQKLFASLP</sequence>